<dbReference type="Gene3D" id="2.40.70.10">
    <property type="entry name" value="Acid Proteases"/>
    <property type="match status" value="1"/>
</dbReference>
<feature type="region of interest" description="Disordered" evidence="2">
    <location>
        <begin position="650"/>
        <end position="701"/>
    </location>
</feature>
<reference evidence="4" key="1">
    <citation type="submission" date="2021-05" db="EMBL/GenBank/DDBJ databases">
        <authorList>
            <person name="Alioto T."/>
            <person name="Alioto T."/>
            <person name="Gomez Garrido J."/>
        </authorList>
    </citation>
    <scope>NUCLEOTIDE SEQUENCE</scope>
</reference>
<dbReference type="SMART" id="SM00343">
    <property type="entry name" value="ZnF_C2HC"/>
    <property type="match status" value="2"/>
</dbReference>
<dbReference type="GO" id="GO:0003676">
    <property type="term" value="F:nucleic acid binding"/>
    <property type="evidence" value="ECO:0007669"/>
    <property type="project" value="InterPro"/>
</dbReference>
<dbReference type="InterPro" id="IPR050951">
    <property type="entry name" value="Retrovirus_Pol_polyprotein"/>
</dbReference>
<keyword evidence="1" id="KW-0862">Zinc</keyword>
<dbReference type="SUPFAM" id="SSF50630">
    <property type="entry name" value="Acid proteases"/>
    <property type="match status" value="1"/>
</dbReference>
<dbReference type="AlphaFoldDB" id="A0A8D9DRM8"/>
<name>A0A8D9DRM8_9HEMI</name>
<proteinExistence type="predicted"/>
<dbReference type="Gene3D" id="4.10.60.10">
    <property type="entry name" value="Zinc finger, CCHC-type"/>
    <property type="match status" value="1"/>
</dbReference>
<dbReference type="InterPro" id="IPR036875">
    <property type="entry name" value="Znf_CCHC_sf"/>
</dbReference>
<keyword evidence="1" id="KW-0479">Metal-binding</keyword>
<evidence type="ECO:0000256" key="2">
    <source>
        <dbReference type="SAM" id="MobiDB-lite"/>
    </source>
</evidence>
<dbReference type="InterPro" id="IPR021109">
    <property type="entry name" value="Peptidase_aspartic_dom_sf"/>
</dbReference>
<dbReference type="SUPFAM" id="SSF57756">
    <property type="entry name" value="Retrovirus zinc finger-like domains"/>
    <property type="match status" value="1"/>
</dbReference>
<evidence type="ECO:0000256" key="1">
    <source>
        <dbReference type="PROSITE-ProRule" id="PRU00047"/>
    </source>
</evidence>
<dbReference type="PROSITE" id="PS50158">
    <property type="entry name" value="ZF_CCHC"/>
    <property type="match status" value="1"/>
</dbReference>
<dbReference type="EMBL" id="HBUF01370020">
    <property type="protein sequence ID" value="CAG6725715.1"/>
    <property type="molecule type" value="Transcribed_RNA"/>
</dbReference>
<feature type="domain" description="CCHC-type" evidence="3">
    <location>
        <begin position="281"/>
        <end position="295"/>
    </location>
</feature>
<dbReference type="PANTHER" id="PTHR37984">
    <property type="entry name" value="PROTEIN CBG26694"/>
    <property type="match status" value="1"/>
</dbReference>
<keyword evidence="1" id="KW-0863">Zinc-finger</keyword>
<accession>A0A8D9DRM8</accession>
<feature type="compositionally biased region" description="Low complexity" evidence="2">
    <location>
        <begin position="254"/>
        <end position="268"/>
    </location>
</feature>
<dbReference type="PANTHER" id="PTHR37984:SF9">
    <property type="entry name" value="INTEGRASE CATALYTIC DOMAIN-CONTAINING PROTEIN"/>
    <property type="match status" value="1"/>
</dbReference>
<sequence>MDQAQFDRFLSTFNSNMTKLITSLQPQTNQESTQPSSLSPFENFNVEKEKFSNYLERFQNYCSMKNVSSSEKQAQLLCVSIGSVHYNNLAALLGPEKPVNKLSFTDLVTAFKQMLVPKKSTVVSQHYFLSLYQKENQNIPEYVASLQRDIVDCEFNVKCTCTKSLSIADTFLRSQFIRGLKDNWIREQLLQSNETAFNKIVEKATALEASRIECKELSAASSSNTACSSQFESLDVHKTSSRPATRHRSRSRESYSSNRSNSRSRNSRNVNLKSLGLENCCLRCGRNNHTATDCRLNRRDLKCNNCNKIGHVSKVCISSMLKQHKTSNTNSIQNNSDYQFDSSSSSLTYGISKIDPVTQNCEIIDLFELDNESDKYIITVLLNGTQKTFEVDSGAKFSLLSKSEFNKLELNVPIQQSNLAFRSYTGNIVKPLGKVSVRIQYEGKEMTGDLHIVPDGHDALLGRQWIRGLQIELNRIDRKTVSNSTSNSTHLINSEEDIFQTFPNVIEKKIGCEPNCQVQSQLRPNDKPVFTKERKVLTPFDPHLPVVLATDASSYGIDAVFPYHPQSAIKQFKPVRSLHEGERVQVKLFIHNKYVWEFGTVTKCLGTRHYLVQLDTGRTLKRHINQLRSSLVPKKTVTFGPPQLFSVPRLPQSEVPVQPPARLPQSPVQPESPAAHAPPQRSPRPVRTRRPIERYGNPILY</sequence>
<feature type="region of interest" description="Disordered" evidence="2">
    <location>
        <begin position="238"/>
        <end position="268"/>
    </location>
</feature>
<dbReference type="InterPro" id="IPR001878">
    <property type="entry name" value="Znf_CCHC"/>
</dbReference>
<evidence type="ECO:0000259" key="3">
    <source>
        <dbReference type="PROSITE" id="PS50158"/>
    </source>
</evidence>
<dbReference type="GO" id="GO:0008270">
    <property type="term" value="F:zinc ion binding"/>
    <property type="evidence" value="ECO:0007669"/>
    <property type="project" value="UniProtKB-KW"/>
</dbReference>
<evidence type="ECO:0000313" key="4">
    <source>
        <dbReference type="EMBL" id="CAG6725715.1"/>
    </source>
</evidence>
<protein>
    <recommendedName>
        <fullName evidence="3">CCHC-type domain-containing protein</fullName>
    </recommendedName>
</protein>
<organism evidence="4">
    <name type="scientific">Cacopsylla melanoneura</name>
    <dbReference type="NCBI Taxonomy" id="428564"/>
    <lineage>
        <taxon>Eukaryota</taxon>
        <taxon>Metazoa</taxon>
        <taxon>Ecdysozoa</taxon>
        <taxon>Arthropoda</taxon>
        <taxon>Hexapoda</taxon>
        <taxon>Insecta</taxon>
        <taxon>Pterygota</taxon>
        <taxon>Neoptera</taxon>
        <taxon>Paraneoptera</taxon>
        <taxon>Hemiptera</taxon>
        <taxon>Sternorrhyncha</taxon>
        <taxon>Psylloidea</taxon>
        <taxon>Psyllidae</taxon>
        <taxon>Psyllinae</taxon>
        <taxon>Cacopsylla</taxon>
    </lineage>
</organism>